<dbReference type="SUPFAM" id="SSF48371">
    <property type="entry name" value="ARM repeat"/>
    <property type="match status" value="1"/>
</dbReference>
<dbReference type="InterPro" id="IPR016024">
    <property type="entry name" value="ARM-type_fold"/>
</dbReference>
<reference evidence="1" key="1">
    <citation type="journal article" date="2014" name="Int. J. Syst. Evol. Microbiol.">
        <title>Complete genome sequence of Corynebacterium casei LMG S-19264T (=DSM 44701T), isolated from a smear-ripened cheese.</title>
        <authorList>
            <consortium name="US DOE Joint Genome Institute (JGI-PGF)"/>
            <person name="Walter F."/>
            <person name="Albersmeier A."/>
            <person name="Kalinowski J."/>
            <person name="Ruckert C."/>
        </authorList>
    </citation>
    <scope>NUCLEOTIDE SEQUENCE</scope>
    <source>
        <strain evidence="1">CGMCC 4.7679</strain>
    </source>
</reference>
<protein>
    <recommendedName>
        <fullName evidence="3">HEAT repeat domain-containing protein</fullName>
    </recommendedName>
</protein>
<evidence type="ECO:0000313" key="1">
    <source>
        <dbReference type="EMBL" id="GHF60790.1"/>
    </source>
</evidence>
<dbReference type="Proteomes" id="UP000658656">
    <property type="component" value="Unassembled WGS sequence"/>
</dbReference>
<sequence length="391" mass="43344">MRRKGLQDRGLLFDACSPNGYRREAAVARIGGDRSLLPLLAVRAAGWVPQVRERSRRECLKVLFQDPMVALDLFPLAALLRRRLDGGWLAAQLEARIAAPELLPLALASEDRVVRRAAYASGRASHEQLKKALRDPDLGIRLLAANALVGSTDPEVRDLLRTSGTGALRALGIQGDRDAAVAALADPSSIVRANAQWVLRRNGEDAAPHYRKRLPELGAVAGLGETGTASDVPLLLPVLADERPKVRAEAARALARLGELRALVPLLEDPAPRVVRRVRRALRTDPYLVDEGTLLRLLERDRSPVQRGAAHALLCARNDWTRLVVDLRLLTAPDEPLADDAREDLDNWFRHESARLYRGPREDQARELRQLLTRAESRIGPHRARELRARL</sequence>
<proteinExistence type="predicted"/>
<dbReference type="Gene3D" id="1.25.10.10">
    <property type="entry name" value="Leucine-rich Repeat Variant"/>
    <property type="match status" value="2"/>
</dbReference>
<dbReference type="Pfam" id="PF13646">
    <property type="entry name" value="HEAT_2"/>
    <property type="match status" value="1"/>
</dbReference>
<dbReference type="EMBL" id="BNAV01000005">
    <property type="protein sequence ID" value="GHF60790.1"/>
    <property type="molecule type" value="Genomic_DNA"/>
</dbReference>
<dbReference type="AlphaFoldDB" id="A0A8H9J0V3"/>
<organism evidence="1 2">
    <name type="scientific">Amycolatopsis bartoniae</name>
    <dbReference type="NCBI Taxonomy" id="941986"/>
    <lineage>
        <taxon>Bacteria</taxon>
        <taxon>Bacillati</taxon>
        <taxon>Actinomycetota</taxon>
        <taxon>Actinomycetes</taxon>
        <taxon>Pseudonocardiales</taxon>
        <taxon>Pseudonocardiaceae</taxon>
        <taxon>Amycolatopsis</taxon>
    </lineage>
</organism>
<keyword evidence="2" id="KW-1185">Reference proteome</keyword>
<evidence type="ECO:0008006" key="3">
    <source>
        <dbReference type="Google" id="ProtNLM"/>
    </source>
</evidence>
<accession>A0A8H9J0V3</accession>
<dbReference type="InterPro" id="IPR011989">
    <property type="entry name" value="ARM-like"/>
</dbReference>
<evidence type="ECO:0000313" key="2">
    <source>
        <dbReference type="Proteomes" id="UP000658656"/>
    </source>
</evidence>
<comment type="caution">
    <text evidence="1">The sequence shown here is derived from an EMBL/GenBank/DDBJ whole genome shotgun (WGS) entry which is preliminary data.</text>
</comment>
<reference evidence="1" key="2">
    <citation type="submission" date="2020-09" db="EMBL/GenBank/DDBJ databases">
        <authorList>
            <person name="Sun Q."/>
            <person name="Zhou Y."/>
        </authorList>
    </citation>
    <scope>NUCLEOTIDE SEQUENCE</scope>
    <source>
        <strain evidence="1">CGMCC 4.7679</strain>
    </source>
</reference>
<name>A0A8H9J0V3_9PSEU</name>
<gene>
    <name evidence="1" type="ORF">GCM10017566_37670</name>
</gene>